<dbReference type="Proteomes" id="UP000518605">
    <property type="component" value="Unassembled WGS sequence"/>
</dbReference>
<reference evidence="2 3" key="1">
    <citation type="submission" date="2020-08" db="EMBL/GenBank/DDBJ databases">
        <title>Genomic Encyclopedia of Type Strains, Phase III (KMG-III): the genomes of soil and plant-associated and newly described type strains.</title>
        <authorList>
            <person name="Whitman W."/>
        </authorList>
    </citation>
    <scope>NUCLEOTIDE SEQUENCE [LARGE SCALE GENOMIC DNA]</scope>
    <source>
        <strain evidence="2 3">CECT 8234</strain>
    </source>
</reference>
<feature type="region of interest" description="Disordered" evidence="1">
    <location>
        <begin position="23"/>
        <end position="51"/>
    </location>
</feature>
<accession>A0A7W5C9X7</accession>
<sequence length="51" mass="5441">MNGLNATYSRDLVITDMRMPVQSAGASGESGDANFHPGDHADYCQPANHYG</sequence>
<keyword evidence="3" id="KW-1185">Reference proteome</keyword>
<evidence type="ECO:0000313" key="2">
    <source>
        <dbReference type="EMBL" id="MBB3153856.1"/>
    </source>
</evidence>
<protein>
    <submittedName>
        <fullName evidence="2">Uncharacterized protein</fullName>
    </submittedName>
</protein>
<dbReference type="AlphaFoldDB" id="A0A7W5C9X7"/>
<evidence type="ECO:0000256" key="1">
    <source>
        <dbReference type="SAM" id="MobiDB-lite"/>
    </source>
</evidence>
<evidence type="ECO:0000313" key="3">
    <source>
        <dbReference type="Proteomes" id="UP000518605"/>
    </source>
</evidence>
<gene>
    <name evidence="2" type="ORF">FHS16_003931</name>
</gene>
<name>A0A7W5C9X7_9BACL</name>
<dbReference type="EMBL" id="JACHXW010000012">
    <property type="protein sequence ID" value="MBB3153856.1"/>
    <property type="molecule type" value="Genomic_DNA"/>
</dbReference>
<comment type="caution">
    <text evidence="2">The sequence shown here is derived from an EMBL/GenBank/DDBJ whole genome shotgun (WGS) entry which is preliminary data.</text>
</comment>
<proteinExistence type="predicted"/>
<organism evidence="2 3">
    <name type="scientific">Paenibacillus endophyticus</name>
    <dbReference type="NCBI Taxonomy" id="1294268"/>
    <lineage>
        <taxon>Bacteria</taxon>
        <taxon>Bacillati</taxon>
        <taxon>Bacillota</taxon>
        <taxon>Bacilli</taxon>
        <taxon>Bacillales</taxon>
        <taxon>Paenibacillaceae</taxon>
        <taxon>Paenibacillus</taxon>
    </lineage>
</organism>